<feature type="transmembrane region" description="Helical" evidence="1">
    <location>
        <begin position="397"/>
        <end position="418"/>
    </location>
</feature>
<keyword evidence="3" id="KW-0645">Protease</keyword>
<evidence type="ECO:0000256" key="1">
    <source>
        <dbReference type="SAM" id="Phobius"/>
    </source>
</evidence>
<feature type="transmembrane region" description="Helical" evidence="1">
    <location>
        <begin position="438"/>
        <end position="463"/>
    </location>
</feature>
<feature type="transmembrane region" description="Helical" evidence="1">
    <location>
        <begin position="544"/>
        <end position="563"/>
    </location>
</feature>
<keyword evidence="3" id="KW-0378">Hydrolase</keyword>
<organism evidence="3 4">
    <name type="scientific">Paenibacillus piri</name>
    <dbReference type="NCBI Taxonomy" id="2547395"/>
    <lineage>
        <taxon>Bacteria</taxon>
        <taxon>Bacillati</taxon>
        <taxon>Bacillota</taxon>
        <taxon>Bacilli</taxon>
        <taxon>Bacillales</taxon>
        <taxon>Paenibacillaceae</taxon>
        <taxon>Paenibacillus</taxon>
    </lineage>
</organism>
<feature type="transmembrane region" description="Helical" evidence="1">
    <location>
        <begin position="340"/>
        <end position="362"/>
    </location>
</feature>
<keyword evidence="1" id="KW-1133">Transmembrane helix</keyword>
<name>A0A4V2ZTZ0_9BACL</name>
<comment type="caution">
    <text evidence="3">The sequence shown here is derived from an EMBL/GenBank/DDBJ whole genome shotgun (WGS) entry which is preliminary data.</text>
</comment>
<dbReference type="Pfam" id="PF02517">
    <property type="entry name" value="Rce1-like"/>
    <property type="match status" value="1"/>
</dbReference>
<gene>
    <name evidence="3" type="ORF">E1757_10425</name>
</gene>
<accession>A0A4V2ZTZ0</accession>
<evidence type="ECO:0000313" key="3">
    <source>
        <dbReference type="EMBL" id="TDF98914.1"/>
    </source>
</evidence>
<feature type="transmembrane region" description="Helical" evidence="1">
    <location>
        <begin position="34"/>
        <end position="54"/>
    </location>
</feature>
<keyword evidence="3" id="KW-0482">Metalloprotease</keyword>
<evidence type="ECO:0000259" key="2">
    <source>
        <dbReference type="Pfam" id="PF02517"/>
    </source>
</evidence>
<dbReference type="InterPro" id="IPR003675">
    <property type="entry name" value="Rce1/LyrA-like_dom"/>
</dbReference>
<feature type="transmembrane region" description="Helical" evidence="1">
    <location>
        <begin position="274"/>
        <end position="294"/>
    </location>
</feature>
<evidence type="ECO:0000313" key="4">
    <source>
        <dbReference type="Proteomes" id="UP000295636"/>
    </source>
</evidence>
<dbReference type="GO" id="GO:0080120">
    <property type="term" value="P:CAAX-box protein maturation"/>
    <property type="evidence" value="ECO:0007669"/>
    <property type="project" value="UniProtKB-ARBA"/>
</dbReference>
<dbReference type="AlphaFoldDB" id="A0A4V2ZTZ0"/>
<sequence>MLSLKNILEKSSLAPTPFHQRRTSYVKRQSEPPLLLLAVIGIILYLAVIGASYLQEPGKSVESEPQYPVITKQEAAQAAAQFIQERFGLPAGYRANTLYQSYSTRSGYLQKEHLAEEYRKRFEHLPIDYYEVEINDTSGRITYYVDVNYTNLRILGWEAYSQLPANKQTASGDSPDLLKAAEKAIADQGYEPTEFIRVNPDRSSGINGEKTGKPAAAAGTQFIFQSKDKQIGSAKLHLLVSVANGQIVSFHPLFELPSSFLDWQKRQNANASLMTRISMSASLIMAFAALFVMIRYRKEITFRRGLLLSFMFLAIYVVNNFNMMPAFRTSHSEGPSQFEAIFYLIVVNIFVLLLAISVYFSLLAGKAMWRRKGWQPVVEWNDPAFGGSVMSAMGKGYLLCLFVLGIQQGLFFIAGEYFDVWSVNDPSDSVLNMTVPGIFPLMAWAAAISEEAVYRLFGIAFFLKLVRNRFAAVLLPSMIWALSHTQYPIYPVYTRFIEVTIIGLIFGFAFLKYGFMTVLFAHASMDSILMGLSLIGMGDMKHNVIGIIYLGIPALIGYIIAWLHGKRKRREPLVPSS</sequence>
<reference evidence="3 4" key="1">
    <citation type="submission" date="2019-03" db="EMBL/GenBank/DDBJ databases">
        <title>This is whole genome sequence of Paenibacillus sp MS74 strain.</title>
        <authorList>
            <person name="Trinh H.N."/>
        </authorList>
    </citation>
    <scope>NUCLEOTIDE SEQUENCE [LARGE SCALE GENOMIC DNA]</scope>
    <source>
        <strain evidence="3 4">MS74</strain>
    </source>
</reference>
<feature type="domain" description="CAAX prenyl protease 2/Lysostaphin resistance protein A-like" evidence="2">
    <location>
        <begin position="438"/>
        <end position="527"/>
    </location>
</feature>
<dbReference type="OrthoDB" id="2675631at2"/>
<proteinExistence type="predicted"/>
<dbReference type="EMBL" id="SMRT01000003">
    <property type="protein sequence ID" value="TDF98914.1"/>
    <property type="molecule type" value="Genomic_DNA"/>
</dbReference>
<dbReference type="Proteomes" id="UP000295636">
    <property type="component" value="Unassembled WGS sequence"/>
</dbReference>
<feature type="transmembrane region" description="Helical" evidence="1">
    <location>
        <begin position="306"/>
        <end position="328"/>
    </location>
</feature>
<dbReference type="GO" id="GO:0008237">
    <property type="term" value="F:metallopeptidase activity"/>
    <property type="evidence" value="ECO:0007669"/>
    <property type="project" value="UniProtKB-KW"/>
</dbReference>
<keyword evidence="4" id="KW-1185">Reference proteome</keyword>
<keyword evidence="1" id="KW-0472">Membrane</keyword>
<keyword evidence="1" id="KW-0812">Transmembrane</keyword>
<dbReference type="GO" id="GO:0006508">
    <property type="term" value="P:proteolysis"/>
    <property type="evidence" value="ECO:0007669"/>
    <property type="project" value="UniProtKB-KW"/>
</dbReference>
<dbReference type="GO" id="GO:0004175">
    <property type="term" value="F:endopeptidase activity"/>
    <property type="evidence" value="ECO:0007669"/>
    <property type="project" value="UniProtKB-ARBA"/>
</dbReference>
<protein>
    <submittedName>
        <fullName evidence="3">CPBP family intramembrane metalloprotease</fullName>
    </submittedName>
</protein>